<dbReference type="EMBL" id="JABCKI010009969">
    <property type="protein sequence ID" value="KAG5633034.1"/>
    <property type="molecule type" value="Genomic_DNA"/>
</dbReference>
<evidence type="ECO:0000256" key="1">
    <source>
        <dbReference type="SAM" id="MobiDB-lite"/>
    </source>
</evidence>
<dbReference type="Proteomes" id="UP000717328">
    <property type="component" value="Unassembled WGS sequence"/>
</dbReference>
<protein>
    <submittedName>
        <fullName evidence="2">Uncharacterized protein</fullName>
    </submittedName>
</protein>
<comment type="caution">
    <text evidence="2">The sequence shown here is derived from an EMBL/GenBank/DDBJ whole genome shotgun (WGS) entry which is preliminary data.</text>
</comment>
<reference evidence="2" key="1">
    <citation type="submission" date="2021-02" db="EMBL/GenBank/DDBJ databases">
        <authorList>
            <person name="Nieuwenhuis M."/>
            <person name="Van De Peppel L.J.J."/>
        </authorList>
    </citation>
    <scope>NUCLEOTIDE SEQUENCE</scope>
    <source>
        <strain evidence="2">D49</strain>
    </source>
</reference>
<accession>A0A9P7FM47</accession>
<sequence>RAVCRSLLETAPSGSSIEKETEDRVVGQKVSGAFAQAALLVTRTSENAVEWSSAAVTSWME</sequence>
<name>A0A9P7FM47_9AGAR</name>
<keyword evidence="3" id="KW-1185">Reference proteome</keyword>
<reference evidence="2" key="2">
    <citation type="submission" date="2021-10" db="EMBL/GenBank/DDBJ databases">
        <title>Phylogenomics reveals ancestral predisposition of the termite-cultivated fungus Termitomyces towards a domesticated lifestyle.</title>
        <authorList>
            <person name="Auxier B."/>
            <person name="Grum-Grzhimaylo A."/>
            <person name="Cardenas M.E."/>
            <person name="Lodge J.D."/>
            <person name="Laessoe T."/>
            <person name="Pedersen O."/>
            <person name="Smith M.E."/>
            <person name="Kuyper T.W."/>
            <person name="Franco-Molano E.A."/>
            <person name="Baroni T.J."/>
            <person name="Aanen D.K."/>
        </authorList>
    </citation>
    <scope>NUCLEOTIDE SEQUENCE</scope>
    <source>
        <strain evidence="2">D49</strain>
    </source>
</reference>
<evidence type="ECO:0000313" key="2">
    <source>
        <dbReference type="EMBL" id="KAG5633034.1"/>
    </source>
</evidence>
<organism evidence="2 3">
    <name type="scientific">Sphagnurus paluster</name>
    <dbReference type="NCBI Taxonomy" id="117069"/>
    <lineage>
        <taxon>Eukaryota</taxon>
        <taxon>Fungi</taxon>
        <taxon>Dikarya</taxon>
        <taxon>Basidiomycota</taxon>
        <taxon>Agaricomycotina</taxon>
        <taxon>Agaricomycetes</taxon>
        <taxon>Agaricomycetidae</taxon>
        <taxon>Agaricales</taxon>
        <taxon>Tricholomatineae</taxon>
        <taxon>Lyophyllaceae</taxon>
        <taxon>Sphagnurus</taxon>
    </lineage>
</organism>
<dbReference type="AlphaFoldDB" id="A0A9P7FM47"/>
<feature type="region of interest" description="Disordered" evidence="1">
    <location>
        <begin position="1"/>
        <end position="21"/>
    </location>
</feature>
<gene>
    <name evidence="2" type="ORF">H0H81_011941</name>
</gene>
<proteinExistence type="predicted"/>
<feature type="non-terminal residue" evidence="2">
    <location>
        <position position="1"/>
    </location>
</feature>
<evidence type="ECO:0000313" key="3">
    <source>
        <dbReference type="Proteomes" id="UP000717328"/>
    </source>
</evidence>